<evidence type="ECO:0000313" key="1">
    <source>
        <dbReference type="EMBL" id="ADY52837.1"/>
    </source>
</evidence>
<reference evidence="1 2" key="1">
    <citation type="journal article" date="2011" name="Stand. Genomic Sci.">
        <title>Complete genome sequence of the gliding, heparinolytic Pedobacter saltans type strain (113).</title>
        <authorList>
            <person name="Liolios K."/>
            <person name="Sikorski J."/>
            <person name="Lu M."/>
            <person name="Nolan M."/>
            <person name="Lapidus A."/>
            <person name="Lucas S."/>
            <person name="Hammon N."/>
            <person name="Deshpande S."/>
            <person name="Cheng J.F."/>
            <person name="Tapia R."/>
            <person name="Han C."/>
            <person name="Goodwin L."/>
            <person name="Pitluck S."/>
            <person name="Huntemann M."/>
            <person name="Ivanova N."/>
            <person name="Pagani I."/>
            <person name="Mavromatis K."/>
            <person name="Ovchinikova G."/>
            <person name="Pati A."/>
            <person name="Chen A."/>
            <person name="Palaniappan K."/>
            <person name="Land M."/>
            <person name="Hauser L."/>
            <person name="Brambilla E.M."/>
            <person name="Kotsyurbenko O."/>
            <person name="Rohde M."/>
            <person name="Tindall B.J."/>
            <person name="Abt B."/>
            <person name="Goker M."/>
            <person name="Detter J.C."/>
            <person name="Woyke T."/>
            <person name="Bristow J."/>
            <person name="Eisen J.A."/>
            <person name="Markowitz V."/>
            <person name="Hugenholtz P."/>
            <person name="Klenk H.P."/>
            <person name="Kyrpides N.C."/>
        </authorList>
    </citation>
    <scope>NUCLEOTIDE SEQUENCE [LARGE SCALE GENOMIC DNA]</scope>
    <source>
        <strain evidence="2">ATCC 51119 / DSM 12145 / JCM 21818 / LMG 10337 / NBRC 100064 / NCIMB 13643</strain>
    </source>
</reference>
<dbReference type="RefSeq" id="WP_013633323.1">
    <property type="nucleotide sequence ID" value="NC_015177.1"/>
</dbReference>
<dbReference type="KEGG" id="psn:Pedsa_2288"/>
<evidence type="ECO:0008006" key="3">
    <source>
        <dbReference type="Google" id="ProtNLM"/>
    </source>
</evidence>
<name>F0SCK3_PSESL</name>
<dbReference type="Proteomes" id="UP000000310">
    <property type="component" value="Chromosome"/>
</dbReference>
<dbReference type="HOGENOM" id="CLU_105419_0_0_10"/>
<dbReference type="STRING" id="762903.Pedsa_2288"/>
<reference evidence="2" key="2">
    <citation type="submission" date="2011-02" db="EMBL/GenBank/DDBJ databases">
        <title>The complete genome of Pedobacter saltans DSM 12145.</title>
        <authorList>
            <consortium name="US DOE Joint Genome Institute (JGI-PGF)"/>
            <person name="Lucas S."/>
            <person name="Copeland A."/>
            <person name="Lapidus A."/>
            <person name="Bruce D."/>
            <person name="Goodwin L."/>
            <person name="Pitluck S."/>
            <person name="Kyrpides N."/>
            <person name="Mavromatis K."/>
            <person name="Pagani I."/>
            <person name="Ivanova N."/>
            <person name="Ovchinnikova G."/>
            <person name="Lu M."/>
            <person name="Detter J.C."/>
            <person name="Han C."/>
            <person name="Land M."/>
            <person name="Hauser L."/>
            <person name="Markowitz V."/>
            <person name="Cheng J.-F."/>
            <person name="Hugenholtz P."/>
            <person name="Woyke T."/>
            <person name="Wu D."/>
            <person name="Tindall B."/>
            <person name="Pomrenke H.G."/>
            <person name="Brambilla E."/>
            <person name="Klenk H.-P."/>
            <person name="Eisen J.A."/>
        </authorList>
    </citation>
    <scope>NUCLEOTIDE SEQUENCE [LARGE SCALE GENOMIC DNA]</scope>
    <source>
        <strain evidence="2">ATCC 51119 / DSM 12145 / JCM 21818 / LMG 10337 / NBRC 100064 / NCIMB 13643</strain>
    </source>
</reference>
<dbReference type="EMBL" id="CP002545">
    <property type="protein sequence ID" value="ADY52837.1"/>
    <property type="molecule type" value="Genomic_DNA"/>
</dbReference>
<organism evidence="1 2">
    <name type="scientific">Pseudopedobacter saltans (strain ATCC 51119 / DSM 12145 / JCM 21818 / CCUG 39354 / LMG 10337 / NBRC 100064 / NCIMB 13643)</name>
    <name type="common">Pedobacter saltans</name>
    <dbReference type="NCBI Taxonomy" id="762903"/>
    <lineage>
        <taxon>Bacteria</taxon>
        <taxon>Pseudomonadati</taxon>
        <taxon>Bacteroidota</taxon>
        <taxon>Sphingobacteriia</taxon>
        <taxon>Sphingobacteriales</taxon>
        <taxon>Sphingobacteriaceae</taxon>
        <taxon>Pseudopedobacter</taxon>
    </lineage>
</organism>
<dbReference type="AlphaFoldDB" id="F0SCK3"/>
<protein>
    <recommendedName>
        <fullName evidence="3">ABC transporter ATPase</fullName>
    </recommendedName>
</protein>
<dbReference type="eggNOG" id="ENOG502ZBQZ">
    <property type="taxonomic scope" value="Bacteria"/>
</dbReference>
<gene>
    <name evidence="1" type="ordered locus">Pedsa_2288</name>
</gene>
<sequence>MELSLDSKVWIYQSDRLFTTAELDRLELLLNDFTKSWTAHNQQLKASYEIKYQRFVILIVDETAATASGCSIDKSVHLMKSIEQEFSVNLFDRFQIAWKDGNDIKIAGRSDFEQLIQNQSINSDTIVFNNLVKSLSDFRTSWEVPIKESWHAKVFL</sequence>
<keyword evidence="2" id="KW-1185">Reference proteome</keyword>
<evidence type="ECO:0000313" key="2">
    <source>
        <dbReference type="Proteomes" id="UP000000310"/>
    </source>
</evidence>
<accession>F0SCK3</accession>
<dbReference type="OrthoDB" id="978691at2"/>
<proteinExistence type="predicted"/>